<dbReference type="Proteomes" id="UP001164706">
    <property type="component" value="Chromosome"/>
</dbReference>
<name>A0A9E8S9B9_9MICO</name>
<dbReference type="InterPro" id="IPR036388">
    <property type="entry name" value="WH-like_DNA-bd_sf"/>
</dbReference>
<dbReference type="GO" id="GO:0006950">
    <property type="term" value="P:response to stress"/>
    <property type="evidence" value="ECO:0007669"/>
    <property type="project" value="TreeGrafter"/>
</dbReference>
<dbReference type="KEGG" id="mdb:OVN18_05755"/>
<evidence type="ECO:0000313" key="2">
    <source>
        <dbReference type="EMBL" id="WAB82505.1"/>
    </source>
</evidence>
<dbReference type="PROSITE" id="PS50995">
    <property type="entry name" value="HTH_MARR_2"/>
    <property type="match status" value="1"/>
</dbReference>
<reference evidence="2" key="1">
    <citation type="submission" date="2022-11" db="EMBL/GenBank/DDBJ databases">
        <title>Description of Microcella daejonensis nov. sp, isolated from riverside soil.</title>
        <authorList>
            <person name="Molina K.M."/>
            <person name="Kim S.B."/>
        </authorList>
    </citation>
    <scope>NUCLEOTIDE SEQUENCE</scope>
    <source>
        <strain evidence="2">MMS21-STM12</strain>
    </source>
</reference>
<evidence type="ECO:0000259" key="1">
    <source>
        <dbReference type="PROSITE" id="PS50995"/>
    </source>
</evidence>
<dbReference type="Pfam" id="PF12802">
    <property type="entry name" value="MarR_2"/>
    <property type="match status" value="1"/>
</dbReference>
<dbReference type="InterPro" id="IPR000835">
    <property type="entry name" value="HTH_MarR-typ"/>
</dbReference>
<dbReference type="Gene3D" id="1.10.10.10">
    <property type="entry name" value="Winged helix-like DNA-binding domain superfamily/Winged helix DNA-binding domain"/>
    <property type="match status" value="1"/>
</dbReference>
<dbReference type="InterPro" id="IPR036390">
    <property type="entry name" value="WH_DNA-bd_sf"/>
</dbReference>
<dbReference type="InterPro" id="IPR039422">
    <property type="entry name" value="MarR/SlyA-like"/>
</dbReference>
<protein>
    <submittedName>
        <fullName evidence="2">MarR family winged helix-turn-helix transcriptional regulator</fullName>
    </submittedName>
</protein>
<organism evidence="2 3">
    <name type="scientific">Microcella daejeonensis</name>
    <dbReference type="NCBI Taxonomy" id="2994971"/>
    <lineage>
        <taxon>Bacteria</taxon>
        <taxon>Bacillati</taxon>
        <taxon>Actinomycetota</taxon>
        <taxon>Actinomycetes</taxon>
        <taxon>Micrococcales</taxon>
        <taxon>Microbacteriaceae</taxon>
        <taxon>Microcella</taxon>
    </lineage>
</organism>
<dbReference type="GO" id="GO:0003700">
    <property type="term" value="F:DNA-binding transcription factor activity"/>
    <property type="evidence" value="ECO:0007669"/>
    <property type="project" value="InterPro"/>
</dbReference>
<gene>
    <name evidence="2" type="ORF">OVN18_05755</name>
</gene>
<dbReference type="PANTHER" id="PTHR33164">
    <property type="entry name" value="TRANSCRIPTIONAL REGULATOR, MARR FAMILY"/>
    <property type="match status" value="1"/>
</dbReference>
<evidence type="ECO:0000313" key="3">
    <source>
        <dbReference type="Proteomes" id="UP001164706"/>
    </source>
</evidence>
<dbReference type="SMART" id="SM00347">
    <property type="entry name" value="HTH_MARR"/>
    <property type="match status" value="1"/>
</dbReference>
<sequence>MDDPSRQLVLSLHRATALVDRVADAYLRPAHGITVSMFSALVTIEAIGPARQSEIARGLDVSRAAVSQRLVELVSRGYAEVTADAADQRANRVALTPTGRALLADAWRGLAASDDGLERNLDLPALQHALDTLIANAARHLDSLASRDAAETRSGRQARA</sequence>
<accession>A0A9E8S9B9</accession>
<dbReference type="SUPFAM" id="SSF46785">
    <property type="entry name" value="Winged helix' DNA-binding domain"/>
    <property type="match status" value="1"/>
</dbReference>
<keyword evidence="3" id="KW-1185">Reference proteome</keyword>
<dbReference type="PANTHER" id="PTHR33164:SF43">
    <property type="entry name" value="HTH-TYPE TRANSCRIPTIONAL REPRESSOR YETL"/>
    <property type="match status" value="1"/>
</dbReference>
<dbReference type="EMBL" id="CP113089">
    <property type="protein sequence ID" value="WAB82505.1"/>
    <property type="molecule type" value="Genomic_DNA"/>
</dbReference>
<dbReference type="AlphaFoldDB" id="A0A9E8S9B9"/>
<dbReference type="RefSeq" id="WP_267782589.1">
    <property type="nucleotide sequence ID" value="NZ_CP113089.1"/>
</dbReference>
<feature type="domain" description="HTH marR-type" evidence="1">
    <location>
        <begin position="5"/>
        <end position="135"/>
    </location>
</feature>
<proteinExistence type="predicted"/>